<proteinExistence type="predicted"/>
<dbReference type="InterPro" id="IPR022272">
    <property type="entry name" value="Lipocalin_CS"/>
</dbReference>
<feature type="compositionally biased region" description="Basic and acidic residues" evidence="1">
    <location>
        <begin position="31"/>
        <end position="45"/>
    </location>
</feature>
<protein>
    <submittedName>
        <fullName evidence="2">Uncharacterized protein</fullName>
    </submittedName>
</protein>
<feature type="region of interest" description="Disordered" evidence="1">
    <location>
        <begin position="13"/>
        <end position="56"/>
    </location>
</feature>
<feature type="region of interest" description="Disordered" evidence="1">
    <location>
        <begin position="140"/>
        <end position="190"/>
    </location>
</feature>
<dbReference type="AlphaFoldDB" id="A0A369JGY5"/>
<evidence type="ECO:0000313" key="2">
    <source>
        <dbReference type="EMBL" id="RDB20572.1"/>
    </source>
</evidence>
<comment type="caution">
    <text evidence="2">The sequence shown here is derived from an EMBL/GenBank/DDBJ whole genome shotgun (WGS) entry which is preliminary data.</text>
</comment>
<keyword evidence="3" id="KW-1185">Reference proteome</keyword>
<organism evidence="2 3">
    <name type="scientific">Hypsizygus marmoreus</name>
    <name type="common">White beech mushroom</name>
    <name type="synonym">Agaricus marmoreus</name>
    <dbReference type="NCBI Taxonomy" id="39966"/>
    <lineage>
        <taxon>Eukaryota</taxon>
        <taxon>Fungi</taxon>
        <taxon>Dikarya</taxon>
        <taxon>Basidiomycota</taxon>
        <taxon>Agaricomycotina</taxon>
        <taxon>Agaricomycetes</taxon>
        <taxon>Agaricomycetidae</taxon>
        <taxon>Agaricales</taxon>
        <taxon>Tricholomatineae</taxon>
        <taxon>Lyophyllaceae</taxon>
        <taxon>Hypsizygus</taxon>
    </lineage>
</organism>
<name>A0A369JGY5_HYPMA</name>
<gene>
    <name evidence="2" type="ORF">Hypma_012272</name>
</gene>
<dbReference type="Proteomes" id="UP000076154">
    <property type="component" value="Unassembled WGS sequence"/>
</dbReference>
<accession>A0A369JGY5</accession>
<dbReference type="InParanoid" id="A0A369JGY5"/>
<sequence>MFNFRVPQSFNFWGPSEPTISNKGLGVTKSQPDELMQHNGEDNNRRNGSSPGTAESMEGTMEFLSRNGSLTVKPKFASAVAEDESEAYTVVAQDLPRGRRIDGVDNSEGQDKRRRRKHELDDLRQQVQALQTTIDLSAKENEKWKRQNEQWTKENEQRRKENEKWRKENEELKRQNEQRRKDNVQLRNENDKWKRENERLTQKFREGERQWSVIASDLEALKTERVTISKELTSIQHREAELKNSNDRQAQELDVIKGELRRAESHHGVTHRLLEERTSELKGAELFINLADSLSNAEVIRMAEALNAEILQGAAFMTDAVEYSQGTDQAPADTAAAMNDATRAIGDAIVKALWSVREKRGDDFDPTIVQIALQTSMVYCCKILIRSWTAKKYEMRVHADRQTSETQAVAGRWRSMARASIDDGGKAGFQFTTIVDALTKVLVVAGCSKQETNPNAFFEKFKERLSMIINLTTRLQSAVGQEITSTDIHPWVFSAGEVFDPSTMDDTYGEERKSTSSQGIRRRIAGTTELGLFKRTKYAGGTRTDMLLKPKVVLCSALSEELK</sequence>
<evidence type="ECO:0000313" key="3">
    <source>
        <dbReference type="Proteomes" id="UP000076154"/>
    </source>
</evidence>
<evidence type="ECO:0000256" key="1">
    <source>
        <dbReference type="SAM" id="MobiDB-lite"/>
    </source>
</evidence>
<feature type="region of interest" description="Disordered" evidence="1">
    <location>
        <begin position="99"/>
        <end position="120"/>
    </location>
</feature>
<reference evidence="2" key="1">
    <citation type="submission" date="2018-04" db="EMBL/GenBank/DDBJ databases">
        <title>Whole genome sequencing of Hypsizygus marmoreus.</title>
        <authorList>
            <person name="Choi I.-G."/>
            <person name="Min B."/>
            <person name="Kim J.-G."/>
            <person name="Kim S."/>
            <person name="Oh Y.-L."/>
            <person name="Kong W.-S."/>
            <person name="Park H."/>
            <person name="Jeong J."/>
            <person name="Song E.-S."/>
        </authorList>
    </citation>
    <scope>NUCLEOTIDE SEQUENCE [LARGE SCALE GENOMIC DNA]</scope>
    <source>
        <strain evidence="2">51987-8</strain>
    </source>
</reference>
<dbReference type="OrthoDB" id="3147752at2759"/>
<dbReference type="PROSITE" id="PS00213">
    <property type="entry name" value="LIPOCALIN"/>
    <property type="match status" value="1"/>
</dbReference>
<dbReference type="EMBL" id="LUEZ02000058">
    <property type="protein sequence ID" value="RDB20572.1"/>
    <property type="molecule type" value="Genomic_DNA"/>
</dbReference>